<dbReference type="HOGENOM" id="CLU_3124251_0_0_6"/>
<evidence type="ECO:0000313" key="1">
    <source>
        <dbReference type="EMBL" id="CBJ79252.1"/>
    </source>
</evidence>
<dbReference type="EMBL" id="FN667741">
    <property type="protein sequence ID" value="CBJ79252.1"/>
    <property type="molecule type" value="Genomic_DNA"/>
</dbReference>
<evidence type="ECO:0000313" key="2">
    <source>
        <dbReference type="Proteomes" id="UP000002045"/>
    </source>
</evidence>
<dbReference type="STRING" id="406818.XBJ1_0101"/>
<gene>
    <name evidence="1" type="ordered locus">XBJ1_0101</name>
</gene>
<accession>D3UY74</accession>
<dbReference type="AlphaFoldDB" id="D3UY74"/>
<dbReference type="SUPFAM" id="SSF88697">
    <property type="entry name" value="PUA domain-like"/>
    <property type="match status" value="1"/>
</dbReference>
<dbReference type="KEGG" id="xbo:XBJ1_0101"/>
<protein>
    <submittedName>
        <fullName evidence="1">Uncharacterized protein</fullName>
    </submittedName>
</protein>
<reference evidence="1" key="1">
    <citation type="journal article" date="2011" name="PLoS ONE">
        <title>The entomopathogenic bacterial endosymbionts xenorhabdus and photorhabdus: convergent lifestyles from divergent genomes.</title>
        <authorList>
            <person name="Chaston J.M."/>
            <person name="Suen G."/>
            <person name="Tucker S.L."/>
            <person name="Andersen A.W."/>
            <person name="Bhasin A."/>
            <person name="Bode E."/>
            <person name="Bode H.B."/>
            <person name="Brachmann A.O."/>
            <person name="Cowles C.E."/>
            <person name="Cowles K.N."/>
            <person name="Darby C."/>
            <person name="de Leon L."/>
            <person name="Drace K."/>
            <person name="Du Z."/>
            <person name="Givaudan A."/>
            <person name="Herbert Tran E.E."/>
            <person name="Jewell K.A."/>
            <person name="Knack J.J."/>
            <person name="Krasomil-Osterfeld K.C."/>
            <person name="Kukor R."/>
            <person name="Lanois A."/>
            <person name="Latreille P."/>
            <person name="Leimgruber N.K."/>
            <person name="Lipke C.M."/>
            <person name="Liu R."/>
            <person name="Lu X."/>
            <person name="Martens E.C."/>
            <person name="Marri P.R."/>
            <person name="Medigue C."/>
            <person name="Menard M.L."/>
            <person name="Miller N.M."/>
            <person name="Morales-Soto N."/>
            <person name="Norton S."/>
            <person name="Ogier J.C."/>
            <person name="Orchard S.S."/>
            <person name="Park D."/>
            <person name="Park Y."/>
            <person name="Qurollo B.A."/>
            <person name="Sugar D.R."/>
            <person name="Richards G.R."/>
            <person name="Rouy Z."/>
            <person name="Slominski B."/>
            <person name="Slominski K."/>
            <person name="Snyder H."/>
            <person name="Tjaden B.C."/>
            <person name="van der Hoeven R."/>
            <person name="Welch R.D."/>
            <person name="Wheeler C."/>
            <person name="Xiang B."/>
            <person name="Barbazuk B."/>
            <person name="Gaudriault S."/>
            <person name="Goodner B."/>
            <person name="Slater S.C."/>
            <person name="Forst S."/>
            <person name="Goldman B.S."/>
            <person name="Goodrich-Blair H."/>
        </authorList>
    </citation>
    <scope>NUCLEOTIDE SEQUENCE [LARGE SCALE GENOMIC DNA]</scope>
    <source>
        <strain evidence="1">SS-2004</strain>
    </source>
</reference>
<dbReference type="Proteomes" id="UP000002045">
    <property type="component" value="Chromosome"/>
</dbReference>
<name>D3UY74_XENBS</name>
<dbReference type="InterPro" id="IPR015947">
    <property type="entry name" value="PUA-like_sf"/>
</dbReference>
<dbReference type="Gene3D" id="3.10.400.10">
    <property type="entry name" value="Sulfate adenylyltransferase"/>
    <property type="match status" value="1"/>
</dbReference>
<proteinExistence type="predicted"/>
<sequence>MLISRLQQQIKGDLSLSYRRKEHQNFFERENSYSENMELIFEEFELIETE</sequence>
<organism evidence="1 2">
    <name type="scientific">Xenorhabdus bovienii (strain SS-2004)</name>
    <name type="common">Xenorhabdus nematophila subsp. bovienii</name>
    <dbReference type="NCBI Taxonomy" id="406818"/>
    <lineage>
        <taxon>Bacteria</taxon>
        <taxon>Pseudomonadati</taxon>
        <taxon>Pseudomonadota</taxon>
        <taxon>Gammaproteobacteria</taxon>
        <taxon>Enterobacterales</taxon>
        <taxon>Morganellaceae</taxon>
        <taxon>Xenorhabdus</taxon>
    </lineage>
</organism>